<feature type="domain" description="NfeD-like C-terminal" evidence="6">
    <location>
        <begin position="93"/>
        <end position="146"/>
    </location>
</feature>
<keyword evidence="3 5" id="KW-1133">Transmembrane helix</keyword>
<proteinExistence type="predicted"/>
<dbReference type="Gene3D" id="2.40.50.140">
    <property type="entry name" value="Nucleic acid-binding proteins"/>
    <property type="match status" value="1"/>
</dbReference>
<evidence type="ECO:0000256" key="4">
    <source>
        <dbReference type="ARBA" id="ARBA00023136"/>
    </source>
</evidence>
<evidence type="ECO:0000256" key="1">
    <source>
        <dbReference type="ARBA" id="ARBA00004141"/>
    </source>
</evidence>
<evidence type="ECO:0000256" key="3">
    <source>
        <dbReference type="ARBA" id="ARBA00022989"/>
    </source>
</evidence>
<keyword evidence="2 5" id="KW-0812">Transmembrane</keyword>
<comment type="caution">
    <text evidence="7">The sequence shown here is derived from an EMBL/GenBank/DDBJ whole genome shotgun (WGS) entry which is preliminary data.</text>
</comment>
<dbReference type="InterPro" id="IPR012340">
    <property type="entry name" value="NA-bd_OB-fold"/>
</dbReference>
<accession>A0ABV4EBY2</accession>
<feature type="transmembrane region" description="Helical" evidence="5">
    <location>
        <begin position="30"/>
        <end position="49"/>
    </location>
</feature>
<gene>
    <name evidence="7" type="ORF">AB6T85_17880</name>
</gene>
<comment type="subcellular location">
    <subcellularLocation>
        <location evidence="1">Membrane</location>
        <topology evidence="1">Multi-pass membrane protein</topology>
    </subcellularLocation>
</comment>
<dbReference type="Pfam" id="PF01957">
    <property type="entry name" value="NfeD"/>
    <property type="match status" value="1"/>
</dbReference>
<keyword evidence="4 5" id="KW-0472">Membrane</keyword>
<sequence length="156" mass="17152">MASELFANPAWLWLTLGGILLAAEMLGASGYLLWSGVAAVLVSLLVWLVPLPWEWQGLCFAILTILSALWWYSWLRGRDRKQPPSSLNQRGSQLIGSALRLEEALHDGIGHIRVGDSSWRVQATENLPAGTPVTVVAVEGITLRIVRRDPNNEQSA</sequence>
<keyword evidence="8" id="KW-1185">Reference proteome</keyword>
<dbReference type="PANTHER" id="PTHR33507">
    <property type="entry name" value="INNER MEMBRANE PROTEIN YBBJ"/>
    <property type="match status" value="1"/>
</dbReference>
<dbReference type="Proteomes" id="UP001565243">
    <property type="component" value="Unassembled WGS sequence"/>
</dbReference>
<dbReference type="PANTHER" id="PTHR33507:SF3">
    <property type="entry name" value="INNER MEMBRANE PROTEIN YBBJ"/>
    <property type="match status" value="1"/>
</dbReference>
<evidence type="ECO:0000313" key="7">
    <source>
        <dbReference type="EMBL" id="MEY8772277.1"/>
    </source>
</evidence>
<feature type="transmembrane region" description="Helical" evidence="5">
    <location>
        <begin position="55"/>
        <end position="75"/>
    </location>
</feature>
<dbReference type="InterPro" id="IPR052165">
    <property type="entry name" value="Membrane_assoc_protease"/>
</dbReference>
<reference evidence="7 8" key="1">
    <citation type="submission" date="2024-07" db="EMBL/GenBank/DDBJ databases">
        <authorList>
            <person name="Hebao G."/>
        </authorList>
    </citation>
    <scope>NUCLEOTIDE SEQUENCE [LARGE SCALE GENOMIC DNA]</scope>
    <source>
        <strain evidence="7 8">ACCC 02193</strain>
    </source>
</reference>
<evidence type="ECO:0000256" key="5">
    <source>
        <dbReference type="SAM" id="Phobius"/>
    </source>
</evidence>
<evidence type="ECO:0000259" key="6">
    <source>
        <dbReference type="Pfam" id="PF01957"/>
    </source>
</evidence>
<evidence type="ECO:0000313" key="8">
    <source>
        <dbReference type="Proteomes" id="UP001565243"/>
    </source>
</evidence>
<dbReference type="RefSeq" id="WP_253455000.1">
    <property type="nucleotide sequence ID" value="NZ_JBGFFX010000012.1"/>
</dbReference>
<feature type="transmembrane region" description="Helical" evidence="5">
    <location>
        <begin position="6"/>
        <end position="23"/>
    </location>
</feature>
<dbReference type="InterPro" id="IPR002810">
    <property type="entry name" value="NfeD-like_C"/>
</dbReference>
<organism evidence="7 8">
    <name type="scientific">Erwinia aeris</name>
    <dbReference type="NCBI Taxonomy" id="3239803"/>
    <lineage>
        <taxon>Bacteria</taxon>
        <taxon>Pseudomonadati</taxon>
        <taxon>Pseudomonadota</taxon>
        <taxon>Gammaproteobacteria</taxon>
        <taxon>Enterobacterales</taxon>
        <taxon>Erwiniaceae</taxon>
        <taxon>Erwinia</taxon>
    </lineage>
</organism>
<evidence type="ECO:0000256" key="2">
    <source>
        <dbReference type="ARBA" id="ARBA00022692"/>
    </source>
</evidence>
<dbReference type="SUPFAM" id="SSF141322">
    <property type="entry name" value="NfeD domain-like"/>
    <property type="match status" value="1"/>
</dbReference>
<protein>
    <submittedName>
        <fullName evidence="7">NfeD family protein</fullName>
    </submittedName>
</protein>
<dbReference type="EMBL" id="JBGFFX010000012">
    <property type="protein sequence ID" value="MEY8772277.1"/>
    <property type="molecule type" value="Genomic_DNA"/>
</dbReference>
<name>A0ABV4EBY2_9GAMM</name>